<dbReference type="GO" id="GO:0006355">
    <property type="term" value="P:regulation of DNA-templated transcription"/>
    <property type="evidence" value="ECO:0007669"/>
    <property type="project" value="InterPro"/>
</dbReference>
<dbReference type="PROSITE" id="PS51526">
    <property type="entry name" value="RFX_DBD"/>
    <property type="match status" value="1"/>
</dbReference>
<evidence type="ECO:0000256" key="4">
    <source>
        <dbReference type="ARBA" id="ARBA00023242"/>
    </source>
</evidence>
<dbReference type="PANTHER" id="PTHR22970">
    <property type="entry name" value="AT-RICH INTERACTIVE DOMAIN-CONTAINING PROTEIN 2"/>
    <property type="match status" value="1"/>
</dbReference>
<keyword evidence="1" id="KW-0156">Chromatin regulator</keyword>
<dbReference type="GO" id="GO:0003677">
    <property type="term" value="F:DNA binding"/>
    <property type="evidence" value="ECO:0007669"/>
    <property type="project" value="InterPro"/>
</dbReference>
<dbReference type="InterPro" id="IPR003150">
    <property type="entry name" value="DNA-bd_RFX"/>
</dbReference>
<dbReference type="InParanoid" id="D6RK43"/>
<evidence type="ECO:0000259" key="5">
    <source>
        <dbReference type="PROSITE" id="PS51526"/>
    </source>
</evidence>
<dbReference type="RefSeq" id="XP_002912173.1">
    <property type="nucleotide sequence ID" value="XM_002912127.1"/>
</dbReference>
<feature type="domain" description="RFX-type winged-helix" evidence="5">
    <location>
        <begin position="337"/>
        <end position="413"/>
    </location>
</feature>
<dbReference type="InterPro" id="IPR052406">
    <property type="entry name" value="Chromatin_Remodeling_Comp"/>
</dbReference>
<dbReference type="Proteomes" id="UP000001861">
    <property type="component" value="Unassembled WGS sequence"/>
</dbReference>
<keyword evidence="2" id="KW-0805">Transcription regulation</keyword>
<organism evidence="6 7">
    <name type="scientific">Coprinopsis cinerea (strain Okayama-7 / 130 / ATCC MYA-4618 / FGSC 9003)</name>
    <name type="common">Inky cap fungus</name>
    <name type="synonym">Hormographiella aspergillata</name>
    <dbReference type="NCBI Taxonomy" id="240176"/>
    <lineage>
        <taxon>Eukaryota</taxon>
        <taxon>Fungi</taxon>
        <taxon>Dikarya</taxon>
        <taxon>Basidiomycota</taxon>
        <taxon>Agaricomycotina</taxon>
        <taxon>Agaricomycetes</taxon>
        <taxon>Agaricomycetidae</taxon>
        <taxon>Agaricales</taxon>
        <taxon>Agaricineae</taxon>
        <taxon>Psathyrellaceae</taxon>
        <taxon>Coprinopsis</taxon>
    </lineage>
</organism>
<proteinExistence type="predicted"/>
<comment type="caution">
    <text evidence="6">The sequence shown here is derived from an EMBL/GenBank/DDBJ whole genome shotgun (WGS) entry which is preliminary data.</text>
</comment>
<name>D6RK43_COPC7</name>
<keyword evidence="7" id="KW-1185">Reference proteome</keyword>
<keyword evidence="4" id="KW-0539">Nucleus</keyword>
<dbReference type="EMBL" id="AACS02000001">
    <property type="protein sequence ID" value="EFI28679.1"/>
    <property type="molecule type" value="Genomic_DNA"/>
</dbReference>
<dbReference type="STRING" id="240176.D6RK43"/>
<dbReference type="GO" id="GO:0006325">
    <property type="term" value="P:chromatin organization"/>
    <property type="evidence" value="ECO:0007669"/>
    <property type="project" value="UniProtKB-KW"/>
</dbReference>
<evidence type="ECO:0000313" key="7">
    <source>
        <dbReference type="Proteomes" id="UP000001861"/>
    </source>
</evidence>
<protein>
    <recommendedName>
        <fullName evidence="5">RFX-type winged-helix domain-containing protein</fullName>
    </recommendedName>
</protein>
<accession>D6RK43</accession>
<evidence type="ECO:0000256" key="2">
    <source>
        <dbReference type="ARBA" id="ARBA00023015"/>
    </source>
</evidence>
<dbReference type="GeneID" id="6013053"/>
<dbReference type="FunCoup" id="D6RK43">
    <property type="interactions" value="11"/>
</dbReference>
<dbReference type="PROSITE" id="PS00028">
    <property type="entry name" value="ZINC_FINGER_C2H2_1"/>
    <property type="match status" value="1"/>
</dbReference>
<evidence type="ECO:0000256" key="1">
    <source>
        <dbReference type="ARBA" id="ARBA00022853"/>
    </source>
</evidence>
<dbReference type="AlphaFoldDB" id="D6RK43"/>
<evidence type="ECO:0000313" key="6">
    <source>
        <dbReference type="EMBL" id="EFI28679.1"/>
    </source>
</evidence>
<dbReference type="PANTHER" id="PTHR22970:SF14">
    <property type="entry name" value="AT-RICH INTERACTIVE DOMAIN-CONTAINING PROTEIN 2"/>
    <property type="match status" value="1"/>
</dbReference>
<dbReference type="InterPro" id="IPR013087">
    <property type="entry name" value="Znf_C2H2_type"/>
</dbReference>
<keyword evidence="3" id="KW-0804">Transcription</keyword>
<sequence>MAASYYYRPTQAAAPAPRPVANVRDDYERWYTETSSTNRMSLSLRSGIHSEVSWALERLCRLAYNEQFSLNSYPGLIDGLFDWPEWYVTEGYKYATDDNLLFSPPPEHASRYRYAMESMFIMRNAVLNDHNARELAQHSHSLPLILKALENLDFTKDPNQEFLLHILDVFQVLAPNLVIIPSVPDSLNPIIPLNRIVSKSQNRSLVISAFLGLNAVLSHPSNVFHLSKASGALSTAILYLPLFVDKPLLEAALEHIYIHISNPSAARAFLLDPQLPNTLKVLCSLLLAEQAHLEEKVNIDITRPSHTVASNALAARDYELTKEELEEVLPKPEPQRCYDWMRLMLTPRPEGEMTQVEIWTMYKDTFSPHQDKYPMLGASEVIKNITHVYPTAQAMVLPGQVQRFVVRGIDRRKYLNPNQKHQCLWDRSSCSAGVLPSPSELAEHLLEHLTSIGPSGSNTFPCAWSTCNQTLNSIQQLRAHVLTHIPPSQPFQRHPSQSETITLSADDPYYANSTPTMRSVPPPPNTVISFQVPTVDPPSHCLTALLIVRILFRTAFADVEAAPKADEDHFGFPGVVDDEAGAAEAETLASDVEGSRKGRKAFMNVRHLISNIRVKDEALMGWVIEMLAAVTPGH</sequence>
<dbReference type="GO" id="GO:0016586">
    <property type="term" value="C:RSC-type complex"/>
    <property type="evidence" value="ECO:0007669"/>
    <property type="project" value="TreeGrafter"/>
</dbReference>
<dbReference type="OMA" id="PQRCYEW"/>
<reference evidence="6 7" key="1">
    <citation type="journal article" date="2010" name="Proc. Natl. Acad. Sci. U.S.A.">
        <title>Insights into evolution of multicellular fungi from the assembled chromosomes of the mushroom Coprinopsis cinerea (Coprinus cinereus).</title>
        <authorList>
            <person name="Stajich J.E."/>
            <person name="Wilke S.K."/>
            <person name="Ahren D."/>
            <person name="Au C.H."/>
            <person name="Birren B.W."/>
            <person name="Borodovsky M."/>
            <person name="Burns C."/>
            <person name="Canback B."/>
            <person name="Casselton L.A."/>
            <person name="Cheng C.K."/>
            <person name="Deng J."/>
            <person name="Dietrich F.S."/>
            <person name="Fargo D.C."/>
            <person name="Farman M.L."/>
            <person name="Gathman A.C."/>
            <person name="Goldberg J."/>
            <person name="Guigo R."/>
            <person name="Hoegger P.J."/>
            <person name="Hooker J.B."/>
            <person name="Huggins A."/>
            <person name="James T.Y."/>
            <person name="Kamada T."/>
            <person name="Kilaru S."/>
            <person name="Kodira C."/>
            <person name="Kues U."/>
            <person name="Kupfer D."/>
            <person name="Kwan H.S."/>
            <person name="Lomsadze A."/>
            <person name="Li W."/>
            <person name="Lilly W.W."/>
            <person name="Ma L.J."/>
            <person name="Mackey A.J."/>
            <person name="Manning G."/>
            <person name="Martin F."/>
            <person name="Muraguchi H."/>
            <person name="Natvig D.O."/>
            <person name="Palmerini H."/>
            <person name="Ramesh M.A."/>
            <person name="Rehmeyer C.J."/>
            <person name="Roe B.A."/>
            <person name="Shenoy N."/>
            <person name="Stanke M."/>
            <person name="Ter-Hovhannisyan V."/>
            <person name="Tunlid A."/>
            <person name="Velagapudi R."/>
            <person name="Vision T.J."/>
            <person name="Zeng Q."/>
            <person name="Zolan M.E."/>
            <person name="Pukkila P.J."/>
        </authorList>
    </citation>
    <scope>NUCLEOTIDE SEQUENCE [LARGE SCALE GENOMIC DNA]</scope>
    <source>
        <strain evidence="7">Okayama-7 / 130 / ATCC MYA-4618 / FGSC 9003</strain>
    </source>
</reference>
<dbReference type="HOGENOM" id="CLU_028353_0_0_1"/>
<dbReference type="OrthoDB" id="338531at2759"/>
<evidence type="ECO:0000256" key="3">
    <source>
        <dbReference type="ARBA" id="ARBA00023163"/>
    </source>
</evidence>
<gene>
    <name evidence="6" type="ORF">CC1G_13706</name>
</gene>
<dbReference type="eggNOG" id="ENOG502QVTM">
    <property type="taxonomic scope" value="Eukaryota"/>
</dbReference>
<dbReference type="KEGG" id="cci:CC1G_13706"/>
<dbReference type="VEuPathDB" id="FungiDB:CC1G_13706"/>